<evidence type="ECO:0000313" key="3">
    <source>
        <dbReference type="Proteomes" id="UP000218767"/>
    </source>
</evidence>
<gene>
    <name evidence="2" type="ORF">COB20_16195</name>
</gene>
<feature type="domain" description="ORC1/DEAH AAA+ ATPase" evidence="1">
    <location>
        <begin position="12"/>
        <end position="134"/>
    </location>
</feature>
<dbReference type="PANTHER" id="PTHR35894:SF1">
    <property type="entry name" value="PHOSPHORIBULOKINASE _ URIDINE KINASE FAMILY"/>
    <property type="match status" value="1"/>
</dbReference>
<evidence type="ECO:0000313" key="2">
    <source>
        <dbReference type="EMBL" id="PCI73486.1"/>
    </source>
</evidence>
<dbReference type="Gene3D" id="3.40.50.300">
    <property type="entry name" value="P-loop containing nucleotide triphosphate hydrolases"/>
    <property type="match status" value="1"/>
</dbReference>
<proteinExistence type="predicted"/>
<dbReference type="AlphaFoldDB" id="A0A2A4WTC7"/>
<evidence type="ECO:0000259" key="1">
    <source>
        <dbReference type="Pfam" id="PF13401"/>
    </source>
</evidence>
<organism evidence="2 3">
    <name type="scientific">SAR86 cluster bacterium</name>
    <dbReference type="NCBI Taxonomy" id="2030880"/>
    <lineage>
        <taxon>Bacteria</taxon>
        <taxon>Pseudomonadati</taxon>
        <taxon>Pseudomonadota</taxon>
        <taxon>Gammaproteobacteria</taxon>
        <taxon>SAR86 cluster</taxon>
    </lineage>
</organism>
<dbReference type="InterPro" id="IPR049945">
    <property type="entry name" value="AAA_22"/>
</dbReference>
<accession>A0A2A4WTC7</accession>
<dbReference type="GO" id="GO:0016887">
    <property type="term" value="F:ATP hydrolysis activity"/>
    <property type="evidence" value="ECO:0007669"/>
    <property type="project" value="InterPro"/>
</dbReference>
<protein>
    <recommendedName>
        <fullName evidence="1">ORC1/DEAH AAA+ ATPase domain-containing protein</fullName>
    </recommendedName>
</protein>
<dbReference type="Pfam" id="PF13401">
    <property type="entry name" value="AAA_22"/>
    <property type="match status" value="1"/>
</dbReference>
<dbReference type="InterPro" id="IPR052026">
    <property type="entry name" value="ExeA_AAA_ATPase_DNA-bind"/>
</dbReference>
<dbReference type="PANTHER" id="PTHR35894">
    <property type="entry name" value="GENERAL SECRETION PATHWAY PROTEIN A-RELATED"/>
    <property type="match status" value="1"/>
</dbReference>
<name>A0A2A4WTC7_9GAMM</name>
<dbReference type="EMBL" id="NVUL01000122">
    <property type="protein sequence ID" value="PCI73486.1"/>
    <property type="molecule type" value="Genomic_DNA"/>
</dbReference>
<feature type="non-terminal residue" evidence="2">
    <location>
        <position position="447"/>
    </location>
</feature>
<comment type="caution">
    <text evidence="2">The sequence shown here is derived from an EMBL/GenBank/DDBJ whole genome shotgun (WGS) entry which is preliminary data.</text>
</comment>
<dbReference type="SUPFAM" id="SSF52540">
    <property type="entry name" value="P-loop containing nucleoside triphosphate hydrolases"/>
    <property type="match status" value="1"/>
</dbReference>
<dbReference type="InterPro" id="IPR027417">
    <property type="entry name" value="P-loop_NTPase"/>
</dbReference>
<reference evidence="3" key="1">
    <citation type="submission" date="2017-08" db="EMBL/GenBank/DDBJ databases">
        <title>A dynamic microbial community with high functional redundancy inhabits the cold, oxic subseafloor aquifer.</title>
        <authorList>
            <person name="Tully B.J."/>
            <person name="Wheat C.G."/>
            <person name="Glazer B.T."/>
            <person name="Huber J.A."/>
        </authorList>
    </citation>
    <scope>NUCLEOTIDE SEQUENCE [LARGE SCALE GENOMIC DNA]</scope>
</reference>
<dbReference type="Proteomes" id="UP000218767">
    <property type="component" value="Unassembled WGS sequence"/>
</dbReference>
<sequence>MQGLHAALSGSEAFVKFIGQPRTGKSGVCEKLTQFLRLKDYRVIYFDYPIESPDMLRSMLTNELDMPDSFNILRQLEDALAEQVEKPLVVIFDDAHLLSDITLIEIYRLASVQVEQKRVINIVLCGEPELERRLNSKQEFTSLLQHVSHNFLLEPMNAATTSHFLLAYLEKMELAGLQLEPAALNQFTKSSKGFPGPVYSLCQLVFASRQHSIEQTPITKEELLLAIRSADSEQPVSSSLLREGNRWMLFGPIAAVVVIASLALLVRQLNPPELRDEVEEVASLVVEGEQEPSTRSAATSPFAVAELLVTDTDSQISTNRLSQVESVNASSQAAVTSLGLQVDELNEEQPVGGEELPVSDSALALVTAQERGISNETITEPLFEQMASADNAVNSNGEPALSVIDESTSSSDLIALANVTLTRPMLALDDDEIEIVTEIVVTEIPIA</sequence>